<accession>A0AB34ILZ2</accession>
<sequence length="522" mass="55909">MDDEVAVSSDEDSAEASALLRPHAAVAKRLEYGRGGRATLNLLSVATITYFSVSGGPFGLEIAVAAGGPAAVIALLLVLCALWSLPCALMTAELSSALPSRAGYMHWVSRAIGPGAGAINGWLSLLGSAVDSSTYPAIFCDYTVFAMQHWGGTPLLPRDRVLLSGVLTLVMLLLNLRGITLAARASIILAIFSLAPFALMLLLFLFQSPVASFAAFRTVLTAGVPKPDIPLLLSVVLWSTSGFDAVSLVSSEVSSPKTIPRAMMLSLVMVLASTLVPILVCCMAEKGHLKTWAAFDIGSFSSAAERLGGSWLGVWTCAAGMSACAGLLNSFMVTSARGVQAMAMRSMLPARLRDEYGSEETPVPALLFTFLCINLCLVLPFQESPRAIARCLLQKPPPSHLHRPPPPQELIELDMALYTLSLALELLSLLRLRWTEPHLPRPYRVPLGRCALVLAYLPCLCLCATMVIVSLRTWKMCAAWFAILSSGYALHVFGPYVFNSSSKKSSDPLLNGHVQEERDESA</sequence>
<evidence type="ECO:0000256" key="3">
    <source>
        <dbReference type="ARBA" id="ARBA00022475"/>
    </source>
</evidence>
<dbReference type="Pfam" id="PF13520">
    <property type="entry name" value="AA_permease_2"/>
    <property type="match status" value="1"/>
</dbReference>
<evidence type="ECO:0000313" key="12">
    <source>
        <dbReference type="Proteomes" id="UP001515480"/>
    </source>
</evidence>
<name>A0AB34ILZ2_PRYPA</name>
<evidence type="ECO:0000256" key="1">
    <source>
        <dbReference type="ARBA" id="ARBA00004651"/>
    </source>
</evidence>
<evidence type="ECO:0000256" key="9">
    <source>
        <dbReference type="SAM" id="Phobius"/>
    </source>
</evidence>
<dbReference type="PANTHER" id="PTHR45826:SF2">
    <property type="entry name" value="AMINO ACID TRANSPORTER"/>
    <property type="match status" value="1"/>
</dbReference>
<dbReference type="EMBL" id="JBGBPQ010000023">
    <property type="protein sequence ID" value="KAL1500240.1"/>
    <property type="molecule type" value="Genomic_DNA"/>
</dbReference>
<dbReference type="InterPro" id="IPR002293">
    <property type="entry name" value="AA/rel_permease1"/>
</dbReference>
<feature type="transmembrane region" description="Helical" evidence="9">
    <location>
        <begin position="38"/>
        <end position="58"/>
    </location>
</feature>
<keyword evidence="6 9" id="KW-0472">Membrane</keyword>
<comment type="subcellular location">
    <subcellularLocation>
        <location evidence="1">Cell membrane</location>
        <topology evidence="1">Multi-pass membrane protein</topology>
    </subcellularLocation>
</comment>
<evidence type="ECO:0000256" key="7">
    <source>
        <dbReference type="ARBA" id="ARBA00024041"/>
    </source>
</evidence>
<proteinExistence type="inferred from homology"/>
<feature type="transmembrane region" description="Helical" evidence="9">
    <location>
        <begin position="262"/>
        <end position="280"/>
    </location>
</feature>
<evidence type="ECO:0000256" key="2">
    <source>
        <dbReference type="ARBA" id="ARBA00022448"/>
    </source>
</evidence>
<evidence type="ECO:0008006" key="13">
    <source>
        <dbReference type="Google" id="ProtNLM"/>
    </source>
</evidence>
<feature type="transmembrane region" description="Helical" evidence="9">
    <location>
        <begin position="161"/>
        <end position="180"/>
    </location>
</feature>
<dbReference type="AlphaFoldDB" id="A0AB34ILZ2"/>
<feature type="transmembrane region" description="Helical" evidence="9">
    <location>
        <begin position="187"/>
        <end position="209"/>
    </location>
</feature>
<protein>
    <recommendedName>
        <fullName evidence="13">Amino acid permease/ SLC12A domain-containing protein</fullName>
    </recommendedName>
</protein>
<gene>
    <name evidence="10" type="ORF">AB1Y20_012908</name>
    <name evidence="11" type="ORF">AB1Y20_012913</name>
</gene>
<evidence type="ECO:0000313" key="10">
    <source>
        <dbReference type="EMBL" id="KAL1500240.1"/>
    </source>
</evidence>
<dbReference type="GO" id="GO:0015203">
    <property type="term" value="F:polyamine transmembrane transporter activity"/>
    <property type="evidence" value="ECO:0007669"/>
    <property type="project" value="UniProtKB-ARBA"/>
</dbReference>
<feature type="transmembrane region" description="Helical" evidence="9">
    <location>
        <begin position="70"/>
        <end position="92"/>
    </location>
</feature>
<keyword evidence="3" id="KW-1003">Cell membrane</keyword>
<feature type="transmembrane region" description="Helical" evidence="9">
    <location>
        <begin position="104"/>
        <end position="123"/>
    </location>
</feature>
<evidence type="ECO:0000256" key="8">
    <source>
        <dbReference type="SAM" id="MobiDB-lite"/>
    </source>
</evidence>
<comment type="similarity">
    <text evidence="7">Belongs to the amino acid-polyamine-organocation (APC) superfamily. Polyamine:cation symporter (PHS) (TC 2.A.3.12) family.</text>
</comment>
<dbReference type="Proteomes" id="UP001515480">
    <property type="component" value="Unassembled WGS sequence"/>
</dbReference>
<keyword evidence="5 9" id="KW-1133">Transmembrane helix</keyword>
<feature type="transmembrane region" description="Helical" evidence="9">
    <location>
        <begin position="312"/>
        <end position="340"/>
    </location>
</feature>
<dbReference type="PIRSF" id="PIRSF006060">
    <property type="entry name" value="AA_transporter"/>
    <property type="match status" value="1"/>
</dbReference>
<keyword evidence="12" id="KW-1185">Reference proteome</keyword>
<keyword evidence="4 9" id="KW-0812">Transmembrane</keyword>
<dbReference type="PANTHER" id="PTHR45826">
    <property type="entry name" value="POLYAMINE TRANSPORTER PUT1"/>
    <property type="match status" value="1"/>
</dbReference>
<organism evidence="10 12">
    <name type="scientific">Prymnesium parvum</name>
    <name type="common">Toxic golden alga</name>
    <dbReference type="NCBI Taxonomy" id="97485"/>
    <lineage>
        <taxon>Eukaryota</taxon>
        <taxon>Haptista</taxon>
        <taxon>Haptophyta</taxon>
        <taxon>Prymnesiophyceae</taxon>
        <taxon>Prymnesiales</taxon>
        <taxon>Prymnesiaceae</taxon>
        <taxon>Prymnesium</taxon>
    </lineage>
</organism>
<dbReference type="GO" id="GO:0005886">
    <property type="term" value="C:plasma membrane"/>
    <property type="evidence" value="ECO:0007669"/>
    <property type="project" value="UniProtKB-SubCell"/>
</dbReference>
<reference evidence="10 12" key="1">
    <citation type="journal article" date="2024" name="Science">
        <title>Giant polyketide synthase enzymes in the biosynthesis of giant marine polyether toxins.</title>
        <authorList>
            <person name="Fallon T.R."/>
            <person name="Shende V.V."/>
            <person name="Wierzbicki I.H."/>
            <person name="Pendleton A.L."/>
            <person name="Watervoot N.F."/>
            <person name="Auber R.P."/>
            <person name="Gonzalez D.J."/>
            <person name="Wisecaver J.H."/>
            <person name="Moore B.S."/>
        </authorList>
    </citation>
    <scope>NUCLEOTIDE SEQUENCE [LARGE SCALE GENOMIC DNA]</scope>
    <source>
        <strain evidence="10 12">12B1</strain>
    </source>
</reference>
<evidence type="ECO:0000256" key="4">
    <source>
        <dbReference type="ARBA" id="ARBA00022692"/>
    </source>
</evidence>
<feature type="region of interest" description="Disordered" evidence="8">
    <location>
        <begin position="503"/>
        <end position="522"/>
    </location>
</feature>
<feature type="transmembrane region" description="Helical" evidence="9">
    <location>
        <begin position="453"/>
        <end position="472"/>
    </location>
</feature>
<evidence type="ECO:0000256" key="6">
    <source>
        <dbReference type="ARBA" id="ARBA00023136"/>
    </source>
</evidence>
<comment type="caution">
    <text evidence="10">The sequence shown here is derived from an EMBL/GenBank/DDBJ whole genome shotgun (WGS) entry which is preliminary data.</text>
</comment>
<dbReference type="InterPro" id="IPR044566">
    <property type="entry name" value="RMV1-like"/>
</dbReference>
<keyword evidence="2" id="KW-0813">Transport</keyword>
<feature type="transmembrane region" description="Helical" evidence="9">
    <location>
        <begin position="229"/>
        <end position="250"/>
    </location>
</feature>
<evidence type="ECO:0000256" key="5">
    <source>
        <dbReference type="ARBA" id="ARBA00022989"/>
    </source>
</evidence>
<dbReference type="Gene3D" id="1.20.1740.10">
    <property type="entry name" value="Amino acid/polyamine transporter I"/>
    <property type="match status" value="1"/>
</dbReference>
<dbReference type="EMBL" id="JBGBPQ010000023">
    <property type="protein sequence ID" value="KAL1500245.1"/>
    <property type="molecule type" value="Genomic_DNA"/>
</dbReference>
<evidence type="ECO:0000313" key="11">
    <source>
        <dbReference type="EMBL" id="KAL1500245.1"/>
    </source>
</evidence>
<feature type="transmembrane region" description="Helical" evidence="9">
    <location>
        <begin position="478"/>
        <end position="498"/>
    </location>
</feature>